<keyword evidence="2" id="KW-0812">Transmembrane</keyword>
<dbReference type="Pfam" id="PF13560">
    <property type="entry name" value="HTH_31"/>
    <property type="match status" value="1"/>
</dbReference>
<keyword evidence="2" id="KW-1133">Transmembrane helix</keyword>
<dbReference type="EMBL" id="BAAAQN010000021">
    <property type="protein sequence ID" value="GAA2034426.1"/>
    <property type="molecule type" value="Genomic_DNA"/>
</dbReference>
<dbReference type="CDD" id="cd00093">
    <property type="entry name" value="HTH_XRE"/>
    <property type="match status" value="1"/>
</dbReference>
<feature type="transmembrane region" description="Helical" evidence="2">
    <location>
        <begin position="131"/>
        <end position="153"/>
    </location>
</feature>
<comment type="caution">
    <text evidence="4">The sequence shown here is derived from an EMBL/GenBank/DDBJ whole genome shotgun (WGS) entry which is preliminary data.</text>
</comment>
<evidence type="ECO:0000313" key="5">
    <source>
        <dbReference type="Proteomes" id="UP001500751"/>
    </source>
</evidence>
<evidence type="ECO:0000313" key="4">
    <source>
        <dbReference type="EMBL" id="GAA2034426.1"/>
    </source>
</evidence>
<dbReference type="SMART" id="SM00530">
    <property type="entry name" value="HTH_XRE"/>
    <property type="match status" value="1"/>
</dbReference>
<sequence length="409" mass="42709">MGSGADGFAELLGSLKERSGLSYGVLAKRLHVGTSTLHRYVRGESVPAEYATIEKFARLTGATAAEMAELYRLWMLASEARSSTVAEVAAGEESGPEPKPKPVETSPIGEVLQNPPESSGVGPTVRTPRRLLPALAIVAVLGVGAGVAGVVFATSGKSSPQQSPGAAGPASSTSAASTSAAPISTAPTSLLPSSPSPSLPAPLSVDIRPYQWEDKCDQWYLLNRKPSEVPPPPPEQDARGWAKALGAVPAGTMKLELAVQGTSGDTVVLHSLHVRTMSKAAALPWSAFSMASGCGSGMAATSFAVDLDADRPLVRPQAGKEGDTVIPAVDFPFKVSKTDPQVLTVYAHATAVNVSWYLELDWSSGDRSGIVRIDDHGQPFQTSGGKGRPLYDYNMETGNWDSDETATLD</sequence>
<gene>
    <name evidence="4" type="ORF">GCM10009839_38690</name>
</gene>
<feature type="region of interest" description="Disordered" evidence="1">
    <location>
        <begin position="155"/>
        <end position="198"/>
    </location>
</feature>
<proteinExistence type="predicted"/>
<protein>
    <submittedName>
        <fullName evidence="4">Helix-turn-helix transcriptional regulator</fullName>
    </submittedName>
</protein>
<evidence type="ECO:0000256" key="1">
    <source>
        <dbReference type="SAM" id="MobiDB-lite"/>
    </source>
</evidence>
<feature type="domain" description="HTH cro/C1-type" evidence="3">
    <location>
        <begin position="11"/>
        <end position="67"/>
    </location>
</feature>
<accession>A0ABN2UCZ5</accession>
<keyword evidence="2" id="KW-0472">Membrane</keyword>
<evidence type="ECO:0000259" key="3">
    <source>
        <dbReference type="SMART" id="SM00530"/>
    </source>
</evidence>
<dbReference type="Proteomes" id="UP001500751">
    <property type="component" value="Unassembled WGS sequence"/>
</dbReference>
<name>A0ABN2UCZ5_9ACTN</name>
<dbReference type="SUPFAM" id="SSF47413">
    <property type="entry name" value="lambda repressor-like DNA-binding domains"/>
    <property type="match status" value="1"/>
</dbReference>
<dbReference type="InterPro" id="IPR010982">
    <property type="entry name" value="Lambda_DNA-bd_dom_sf"/>
</dbReference>
<dbReference type="InterPro" id="IPR001387">
    <property type="entry name" value="Cro/C1-type_HTH"/>
</dbReference>
<evidence type="ECO:0000256" key="2">
    <source>
        <dbReference type="SAM" id="Phobius"/>
    </source>
</evidence>
<feature type="compositionally biased region" description="Low complexity" evidence="1">
    <location>
        <begin position="155"/>
        <end position="193"/>
    </location>
</feature>
<reference evidence="4 5" key="1">
    <citation type="journal article" date="2019" name="Int. J. Syst. Evol. Microbiol.">
        <title>The Global Catalogue of Microorganisms (GCM) 10K type strain sequencing project: providing services to taxonomists for standard genome sequencing and annotation.</title>
        <authorList>
            <consortium name="The Broad Institute Genomics Platform"/>
            <consortium name="The Broad Institute Genome Sequencing Center for Infectious Disease"/>
            <person name="Wu L."/>
            <person name="Ma J."/>
        </authorList>
    </citation>
    <scope>NUCLEOTIDE SEQUENCE [LARGE SCALE GENOMIC DNA]</scope>
    <source>
        <strain evidence="4 5">JCM 16014</strain>
    </source>
</reference>
<organism evidence="4 5">
    <name type="scientific">Catenulispora yoronensis</name>
    <dbReference type="NCBI Taxonomy" id="450799"/>
    <lineage>
        <taxon>Bacteria</taxon>
        <taxon>Bacillati</taxon>
        <taxon>Actinomycetota</taxon>
        <taxon>Actinomycetes</taxon>
        <taxon>Catenulisporales</taxon>
        <taxon>Catenulisporaceae</taxon>
        <taxon>Catenulispora</taxon>
    </lineage>
</organism>
<keyword evidence="5" id="KW-1185">Reference proteome</keyword>
<feature type="region of interest" description="Disordered" evidence="1">
    <location>
        <begin position="86"/>
        <end position="125"/>
    </location>
</feature>